<reference evidence="1 2" key="1">
    <citation type="submission" date="2020-12" db="EMBL/GenBank/DDBJ databases">
        <title>Concerted genomic and epigenomic changes stabilize Arabidopsis allopolyploids.</title>
        <authorList>
            <person name="Chen Z."/>
        </authorList>
    </citation>
    <scope>NUCLEOTIDE SEQUENCE [LARGE SCALE GENOMIC DNA]</scope>
    <source>
        <strain evidence="1">As9502</strain>
        <tissue evidence="1">Leaf</tissue>
    </source>
</reference>
<sequence length="127" mass="14352">DLFSGSSFMVSLPLEVAMDPYWRSRSYVIEPLRERRKVSNKVFSRLSHASGCCGYCRSRGKKDGIRHNLSPLVRIEGFLLAGVVLMYLRVKHFGRFIAVRWLAEKAMDLESARTGASDSLPLGNNMI</sequence>
<protein>
    <submittedName>
        <fullName evidence="1">Uncharacterized protein</fullName>
    </submittedName>
</protein>
<keyword evidence="2" id="KW-1185">Reference proteome</keyword>
<feature type="non-terminal residue" evidence="1">
    <location>
        <position position="1"/>
    </location>
</feature>
<proteinExistence type="predicted"/>
<dbReference type="Proteomes" id="UP000694251">
    <property type="component" value="Unassembled WGS sequence"/>
</dbReference>
<evidence type="ECO:0000313" key="1">
    <source>
        <dbReference type="EMBL" id="KAG7529533.1"/>
    </source>
</evidence>
<dbReference type="AlphaFoldDB" id="A0A8T1XAJ1"/>
<evidence type="ECO:0000313" key="2">
    <source>
        <dbReference type="Proteomes" id="UP000694251"/>
    </source>
</evidence>
<organism evidence="1 2">
    <name type="scientific">Arabidopsis suecica</name>
    <name type="common">Swedish thale-cress</name>
    <name type="synonym">Cardaminopsis suecica</name>
    <dbReference type="NCBI Taxonomy" id="45249"/>
    <lineage>
        <taxon>Eukaryota</taxon>
        <taxon>Viridiplantae</taxon>
        <taxon>Streptophyta</taxon>
        <taxon>Embryophyta</taxon>
        <taxon>Tracheophyta</taxon>
        <taxon>Spermatophyta</taxon>
        <taxon>Magnoliopsida</taxon>
        <taxon>eudicotyledons</taxon>
        <taxon>Gunneridae</taxon>
        <taxon>Pentapetalae</taxon>
        <taxon>rosids</taxon>
        <taxon>malvids</taxon>
        <taxon>Brassicales</taxon>
        <taxon>Brassicaceae</taxon>
        <taxon>Camelineae</taxon>
        <taxon>Arabidopsis</taxon>
    </lineage>
</organism>
<dbReference type="OrthoDB" id="10276024at2759"/>
<dbReference type="EMBL" id="JAEFBJ010000135">
    <property type="protein sequence ID" value="KAG7529533.1"/>
    <property type="molecule type" value="Genomic_DNA"/>
</dbReference>
<comment type="caution">
    <text evidence="1">The sequence shown here is derived from an EMBL/GenBank/DDBJ whole genome shotgun (WGS) entry which is preliminary data.</text>
</comment>
<gene>
    <name evidence="1" type="ORF">ISN44_Un135g000010</name>
</gene>
<accession>A0A8T1XAJ1</accession>
<name>A0A8T1XAJ1_ARASU</name>